<evidence type="ECO:0000256" key="1">
    <source>
        <dbReference type="ARBA" id="ARBA00006518"/>
    </source>
</evidence>
<dbReference type="OrthoDB" id="342131at2759"/>
<keyword evidence="2" id="KW-0813">Transport</keyword>
<feature type="compositionally biased region" description="Pro residues" evidence="6">
    <location>
        <begin position="2990"/>
        <end position="2999"/>
    </location>
</feature>
<evidence type="ECO:0000256" key="4">
    <source>
        <dbReference type="ARBA" id="ARBA00023054"/>
    </source>
</evidence>
<feature type="compositionally biased region" description="Pro residues" evidence="6">
    <location>
        <begin position="12"/>
        <end position="27"/>
    </location>
</feature>
<feature type="compositionally biased region" description="Basic and acidic residues" evidence="6">
    <location>
        <begin position="441"/>
        <end position="455"/>
    </location>
</feature>
<comment type="caution">
    <text evidence="8">The sequence shown here is derived from an EMBL/GenBank/DDBJ whole genome shotgun (WGS) entry which is preliminary data.</text>
</comment>
<evidence type="ECO:0000256" key="3">
    <source>
        <dbReference type="ARBA" id="ARBA00022483"/>
    </source>
</evidence>
<reference evidence="8" key="1">
    <citation type="submission" date="2018-12" db="EMBL/GenBank/DDBJ databases">
        <authorList>
            <person name="Syme R.A."/>
            <person name="Farfan-Caceres L."/>
            <person name="Lichtenzveig J."/>
        </authorList>
    </citation>
    <scope>NUCLEOTIDE SEQUENCE</scope>
    <source>
        <strain evidence="8">Al4</strain>
    </source>
</reference>
<feature type="compositionally biased region" description="Pro residues" evidence="6">
    <location>
        <begin position="581"/>
        <end position="632"/>
    </location>
</feature>
<feature type="compositionally biased region" description="Pro residues" evidence="6">
    <location>
        <begin position="2862"/>
        <end position="2872"/>
    </location>
</feature>
<comment type="similarity">
    <text evidence="1">Belongs to the SEC3 family.</text>
</comment>
<dbReference type="SMART" id="SM00320">
    <property type="entry name" value="WD40"/>
    <property type="match status" value="3"/>
</dbReference>
<organism evidence="8 9">
    <name type="scientific">Ascochyta lentis</name>
    <dbReference type="NCBI Taxonomy" id="205686"/>
    <lineage>
        <taxon>Eukaryota</taxon>
        <taxon>Fungi</taxon>
        <taxon>Dikarya</taxon>
        <taxon>Ascomycota</taxon>
        <taxon>Pezizomycotina</taxon>
        <taxon>Dothideomycetes</taxon>
        <taxon>Pleosporomycetidae</taxon>
        <taxon>Pleosporales</taxon>
        <taxon>Pleosporineae</taxon>
        <taxon>Didymellaceae</taxon>
        <taxon>Ascochyta</taxon>
    </lineage>
</organism>
<feature type="compositionally biased region" description="Polar residues" evidence="6">
    <location>
        <begin position="456"/>
        <end position="465"/>
    </location>
</feature>
<dbReference type="GO" id="GO:0006893">
    <property type="term" value="P:Golgi to plasma membrane transport"/>
    <property type="evidence" value="ECO:0007669"/>
    <property type="project" value="TreeGrafter"/>
</dbReference>
<dbReference type="EMBL" id="RZGK01000003">
    <property type="protein sequence ID" value="KAF9700430.1"/>
    <property type="molecule type" value="Genomic_DNA"/>
</dbReference>
<dbReference type="Gene3D" id="2.30.29.90">
    <property type="match status" value="1"/>
</dbReference>
<dbReference type="SUPFAM" id="SSF50978">
    <property type="entry name" value="WD40 repeat-like"/>
    <property type="match status" value="1"/>
</dbReference>
<dbReference type="InterPro" id="IPR048628">
    <property type="entry name" value="Sec3_C"/>
</dbReference>
<feature type="compositionally biased region" description="Low complexity" evidence="6">
    <location>
        <begin position="28"/>
        <end position="41"/>
    </location>
</feature>
<dbReference type="InterPro" id="IPR022033">
    <property type="entry name" value="Rav1p_C"/>
</dbReference>
<feature type="region of interest" description="Disordered" evidence="6">
    <location>
        <begin position="1"/>
        <end position="51"/>
    </location>
</feature>
<dbReference type="InterPro" id="IPR019160">
    <property type="entry name" value="Sec3_CC"/>
</dbReference>
<dbReference type="InterPro" id="IPR036322">
    <property type="entry name" value="WD40_repeat_dom_sf"/>
</dbReference>
<sequence length="3015" mass="337073">MDGRPRNNYPNGLPPGRGPPPGPPRAPPSTASSASTPSAMSRAERFDDERRRITESCFAKVDDQGQLQESYITHIRVQEDASYPQSPPPPTSSASNKKGRIIMISVRNTGRVKLHKARENANGTFSIGKSWPMEDLSAVENFVHMEPRNLDEEQKRQWAGDKGFLVTITKPYYWEAGTAKEKEFFIGSMVKIYNKYTKGDFPILTGFSVTEMNSLTNGRPHLATAEGKAGAKTPAREQLQDPAVQRQPPPPEQRQFPPKSPGPPPRRPGELSSGPSDEGRRGPTPQTSNPNFRRPPGESAGPRRPAHPDDQMRSGSRPNTGDDTRRPSPFTPNQNTPPLPSLRQKPSMDQSFNQNQNTPPMPSLRQKPSMEQSIRSRPSGESMRPRPPPPRDPVPPTPPMPSQNLTPQSSISGFGGRPETPQSSGDYVTNLPPALSPGRRVQQEDARSQRSERSLGEQSFESATPNMPPPEQRRPNGFPSPRRDPSPRGLRPGTAQSNASSNIGRNDELPPEAPPQRRRPFMEPQPSSLSQRSVASTDNEAATGTAFHTPSGTPPPPLEVPPRRRPQEIPERLKPASRDGPQPPQQALPPSQPTPPPSSPLPPPPAAVPEPQAPMPEPVPMEEPPAQQPLPSDPVAAQSTETPVSVEEREPSDRFPMLKKTVIPAAGTAETANKFRKAAAAAGAFKPRAGGAAAKMFAKETKASDEPDGISGVFVPKRAVPVEAPKEEVVEKKLEEPASRPTSSRLSRDLPKIATEVVPAVTVSSPLMPVPAIVEPQAEPTVEETARVPTPEKLEAKTPEASADPEPRKKKRRSNQQVMNISKLGIDPSIMDERGLGFESLLRELGWSDNTSAPKHIEKLETDIKREIARVEAGSWLNHLEQKDDRVEAVERMLDRAIAECDELEGLLTLYNVELSSLNDDIAFIEAQSQGLQVQTANQRLLQHELQQLVETISITTDQLEVLRRSPIGKINGLIDIEQALVLLYKALITIDPAFVAGSRAGLGKITSSSGFGNSELATMQALQEKRDRYLGEGAMFLDRLKKHMEITFGAAFLTTRDSLKQIDQGSMPSLRKNIEAHDAGRNELWMLSPVILFAKEIDRTSWDTLISMYQTQAAQLYQQEVRDNILAWRRFARKPAGDEQDLLFTTQEKEVESMAGTARKLTVKRSQTLARGLRSASGDKETKVAKAPQDGKLHAFDVFGRVLDDIGPVLLTEQNFVTEFFHATSTDAVDFPDAVSAAPPQSRRGPNLWIRKQFEADRSMAKRVADVMEDIFSFWPTEIQSLVDWAVTSDPLQGVGILSAVDRKLLDIEDSNQDFLTRTLQKIHERLKGLFSRFLDEQIRAIEDTKVKIKKRKGVIAFMKTFPHFSVAIENMLPSSSDGGDQLEIRRMVNDAYQRINKTMFESLKVIAKESPTVMGTQGQGDPEDKEALNYHILLIENMNHYMEEVDARADTVLDYWKAKAQEEYSEHMNLYVDAVIRRPLGKLLEFIESTETLLAARGGSPQSIAQRSSHSRSVFKKLVHSHDAKEVRKGIEALKKRVDKHFGDADDPSISRDLVFKVLKECERKYIGVSERVQRINQDVYQGEVEVDWGTNEAQTLQLSDPSRQCGTGSSTPNDSVAHGLWDGNQIIAYISGNALVLLDRPNHVIQTIYIDDEEELEAVAVDEGTGKLAACSTRNIHIYQPYSVEYGVYKWSLQGSMTLPNPDDSITTLSWGMPDEIVAGSAALTLFNTHGTIERIWTKQLANPVKFAHFSPDAELIASTGQYDRLLKIWRRLAFGSADQRFDYYYLPHPQAITGIHWRHPHKDQTTDNVLYTICADHKVRVWVPGEHHGVDGMHLWTEVDLLGSIEPGLVSQDKQSRRRYAFFIDGKHFTHATERAMAQASAEEKSHGVALHHLIEVANRSPEICVVLDDHGNMSAWGFENIGARVKKVTDVFNIAHVDGLHLHFAHEPKAIEDNVQFYAFIGDKPDSEFTLLSHHFDGRIEWLESRIDYLFDPSPQAHRISRKAIWTGHSHAIKKVNRTASGRALVSRTVTDECIVWMQRPTEHGTTLHRHSTVKVSEHIHRTALLQDGNFVVFLHHNHIALWDTRGPLAVEVARLEYKLQGKPLCLLAIPETEVGGRCVHIATISSEMKGICWEVTMPLLTRDPVTGRKRSSIVPHTNGYTNGHTEISLEQYSTFNLGSEVDLAFVLPVDPAGSAPVISGFLDTFARDIAISYSKSGVIKSWTARVDTEEHKIDWLLTSTVDTNVHNPSLASGTSIRKAALVDAEKTTLTIWNTRSAQLEHEETFDGQGVIQDLDWSSTPDNQSILAVGFPHRVVIYAQLRYDYLNAGPSWVQIRDVRIRDITPHPIGDSVWLGSGNLVIGAGNQLFIQDEHVKVDEQLFPSLRMISRKTASIDIFAAVSRLNGPLPVYHPQLLSQCVLSGKIVLVQRILLRLYQKLKFWTEGEELESSLGFTAEDFSEDEAHMTASRKEMQSSYADFSDDDEPATVTEEVAGNLKDLLTTKQMPLLSSREQFRLADIIECIGMVEKHRRSIDDNAGRFMLFFRQHVLSESQKAPLSWREIVWAFHSGSQDILLDLVSRHFSGKMMWQHARQCGVFMWMSDINALRAQFEVIARNEYTKTDEKNPVDCSLYYLALHKKAVLVSLWRIATWSREQGATHRLLSNNFQEERWKTAALKNAYALMGRRRFEYAAAFFLLADHLHDAVQVLHNQLGDTQLAIAVARVYGGDDHPVLLTFLKDKILPQAARDGNRWLATWAYWLLGRRDTAVRSLITPLSRLLFPPETPNFQSRSYLTDDPALVVLYKQLREKSLQTLRGATMIGMREEWEFVLHTASLYERMGCDVLALDLVKSWEFLLTPPPKTVPGRPPLSSVMPRDSFHANGPNQAATDFDFDPRKLLRRRSSLVVADLPAREHVKNELAQNDGAVAEEESEDDEERGEKAGKDGTAPSDNENDDNDEEEDKESEEDEDEDEEEEDEEEDEEPPKPAPKKPPPTQFHEPDANSLLDAFGF</sequence>
<feature type="region of interest" description="Disordered" evidence="6">
    <location>
        <begin position="2921"/>
        <end position="3015"/>
    </location>
</feature>
<dbReference type="FunFam" id="2.30.29.90:FF:000003">
    <property type="entry name" value="Exocyst complex component Sec3"/>
    <property type="match status" value="1"/>
</dbReference>
<feature type="compositionally biased region" description="Polar residues" evidence="6">
    <location>
        <begin position="494"/>
        <end position="504"/>
    </location>
</feature>
<protein>
    <recommendedName>
        <fullName evidence="7">Exocyst complex component Sec3 PIP2-binding N-terminal domain-containing protein</fullName>
    </recommendedName>
</protein>
<feature type="compositionally biased region" description="Low complexity" evidence="6">
    <location>
        <begin position="1"/>
        <end position="11"/>
    </location>
</feature>
<dbReference type="GO" id="GO:0005546">
    <property type="term" value="F:phosphatidylinositol-4,5-bisphosphate binding"/>
    <property type="evidence" value="ECO:0007669"/>
    <property type="project" value="TreeGrafter"/>
</dbReference>
<feature type="region of interest" description="Disordered" evidence="6">
    <location>
        <begin position="218"/>
        <end position="658"/>
    </location>
</feature>
<dbReference type="Pfam" id="PF09763">
    <property type="entry name" value="Sec3_CC"/>
    <property type="match status" value="1"/>
</dbReference>
<feature type="coiled-coil region" evidence="5">
    <location>
        <begin position="880"/>
        <end position="907"/>
    </location>
</feature>
<reference evidence="8" key="2">
    <citation type="submission" date="2020-09" db="EMBL/GenBank/DDBJ databases">
        <title>Reference genome assembly for Australian Ascochyta lentis isolate Al4.</title>
        <authorList>
            <person name="Lee R.C."/>
            <person name="Farfan-Caceres L.M."/>
            <person name="Debler J.W."/>
            <person name="Williams A.H."/>
            <person name="Henares B.M."/>
        </authorList>
    </citation>
    <scope>NUCLEOTIDE SEQUENCE</scope>
    <source>
        <strain evidence="8">Al4</strain>
    </source>
</reference>
<evidence type="ECO:0000259" key="7">
    <source>
        <dbReference type="SMART" id="SM01313"/>
    </source>
</evidence>
<dbReference type="CDD" id="cd13315">
    <property type="entry name" value="PH_Sec3"/>
    <property type="match status" value="1"/>
</dbReference>
<feature type="compositionally biased region" description="Basic and acidic residues" evidence="6">
    <location>
        <begin position="561"/>
        <end position="577"/>
    </location>
</feature>
<feature type="compositionally biased region" description="Basic and acidic residues" evidence="6">
    <location>
        <begin position="784"/>
        <end position="798"/>
    </location>
</feature>
<feature type="compositionally biased region" description="Acidic residues" evidence="6">
    <location>
        <begin position="2931"/>
        <end position="2941"/>
    </location>
</feature>
<dbReference type="SMART" id="SM01313">
    <property type="entry name" value="Sec3-PIP2_bind"/>
    <property type="match status" value="1"/>
</dbReference>
<feature type="compositionally biased region" description="Polar residues" evidence="6">
    <location>
        <begin position="403"/>
        <end position="412"/>
    </location>
</feature>
<feature type="domain" description="Exocyst complex component Sec3 PIP2-binding N-terminal" evidence="7">
    <location>
        <begin position="95"/>
        <end position="196"/>
    </location>
</feature>
<evidence type="ECO:0000256" key="6">
    <source>
        <dbReference type="SAM" id="MobiDB-lite"/>
    </source>
</evidence>
<dbReference type="GO" id="GO:0005886">
    <property type="term" value="C:plasma membrane"/>
    <property type="evidence" value="ECO:0007669"/>
    <property type="project" value="TreeGrafter"/>
</dbReference>
<dbReference type="Pfam" id="PF12234">
    <property type="entry name" value="Rav1p_C"/>
    <property type="match status" value="1"/>
</dbReference>
<gene>
    <name evidence="8" type="ORF">EKO04_001441</name>
</gene>
<feature type="compositionally biased region" description="Acidic residues" evidence="6">
    <location>
        <begin position="2956"/>
        <end position="2987"/>
    </location>
</feature>
<feature type="compositionally biased region" description="Polar residues" evidence="6">
    <location>
        <begin position="525"/>
        <end position="551"/>
    </location>
</feature>
<dbReference type="InterPro" id="IPR001680">
    <property type="entry name" value="WD40_rpt"/>
</dbReference>
<dbReference type="Pfam" id="PF15277">
    <property type="entry name" value="Sec3-PIP2_bind"/>
    <property type="match status" value="1"/>
</dbReference>
<dbReference type="Pfam" id="PF20654">
    <property type="entry name" value="Sec3_C-term"/>
    <property type="match status" value="1"/>
</dbReference>
<keyword evidence="3" id="KW-0268">Exocytosis</keyword>
<dbReference type="PANTHER" id="PTHR16092">
    <property type="entry name" value="SEC3/SYNTAXIN-RELATED"/>
    <property type="match status" value="1"/>
</dbReference>
<feature type="compositionally biased region" description="Polar residues" evidence="6">
    <location>
        <begin position="347"/>
        <end position="358"/>
    </location>
</feature>
<feature type="region of interest" description="Disordered" evidence="6">
    <location>
        <begin position="775"/>
        <end position="819"/>
    </location>
</feature>
<feature type="compositionally biased region" description="Pro residues" evidence="6">
    <location>
        <begin position="385"/>
        <end position="401"/>
    </location>
</feature>
<dbReference type="InterPro" id="IPR028258">
    <property type="entry name" value="Sec3-PIP2_bind"/>
</dbReference>
<keyword evidence="9" id="KW-1185">Reference proteome</keyword>
<evidence type="ECO:0000313" key="8">
    <source>
        <dbReference type="EMBL" id="KAF9700430.1"/>
    </source>
</evidence>
<accession>A0A8H7JCB5</accession>
<dbReference type="PANTHER" id="PTHR16092:SF14">
    <property type="entry name" value="EXOCYST COMPLEX COMPONENT 1 ISOFORM X1"/>
    <property type="match status" value="1"/>
</dbReference>
<keyword evidence="4 5" id="KW-0175">Coiled coil</keyword>
<evidence type="ECO:0000256" key="2">
    <source>
        <dbReference type="ARBA" id="ARBA00022448"/>
    </source>
</evidence>
<evidence type="ECO:0000313" key="9">
    <source>
        <dbReference type="Proteomes" id="UP000651452"/>
    </source>
</evidence>
<dbReference type="Gene3D" id="2.130.10.10">
    <property type="entry name" value="YVTN repeat-like/Quinoprotein amine dehydrogenase"/>
    <property type="match status" value="1"/>
</dbReference>
<dbReference type="GO" id="GO:0000145">
    <property type="term" value="C:exocyst"/>
    <property type="evidence" value="ECO:0007669"/>
    <property type="project" value="InterPro"/>
</dbReference>
<name>A0A8H7JCB5_9PLEO</name>
<evidence type="ECO:0000256" key="5">
    <source>
        <dbReference type="SAM" id="Coils"/>
    </source>
</evidence>
<feature type="compositionally biased region" description="Pro residues" evidence="6">
    <location>
        <begin position="247"/>
        <end position="266"/>
    </location>
</feature>
<dbReference type="GO" id="GO:0006887">
    <property type="term" value="P:exocytosis"/>
    <property type="evidence" value="ECO:0007669"/>
    <property type="project" value="UniProtKB-KW"/>
</dbReference>
<feature type="region of interest" description="Disordered" evidence="6">
    <location>
        <begin position="2862"/>
        <end position="2896"/>
    </location>
</feature>
<dbReference type="InterPro" id="IPR015943">
    <property type="entry name" value="WD40/YVTN_repeat-like_dom_sf"/>
</dbReference>
<dbReference type="Proteomes" id="UP000651452">
    <property type="component" value="Unassembled WGS sequence"/>
</dbReference>
<feature type="compositionally biased region" description="Basic and acidic residues" evidence="6">
    <location>
        <begin position="42"/>
        <end position="51"/>
    </location>
</feature>
<feature type="region of interest" description="Disordered" evidence="6">
    <location>
        <begin position="79"/>
        <end position="99"/>
    </location>
</feature>
<proteinExistence type="inferred from homology"/>